<dbReference type="GO" id="GO:0070840">
    <property type="term" value="F:dynein complex binding"/>
    <property type="evidence" value="ECO:0007669"/>
    <property type="project" value="UniProtKB-UniRule"/>
</dbReference>
<reference evidence="14" key="1">
    <citation type="journal article" date="2005" name="Proc. Natl. Acad. Sci. U.S.A.">
        <title>The planarian Schmidtea mediterranea as a model for epigenetic germ cell specification: analysis of ESTs from the hermaphroditic strain.</title>
        <authorList>
            <person name="Zayas R.M."/>
            <person name="Hernandez A."/>
            <person name="Habermann B."/>
            <person name="Wang Y."/>
            <person name="Stary J.M."/>
            <person name="Newmark P.A."/>
        </authorList>
    </citation>
    <scope>NUCLEOTIDE SEQUENCE</scope>
    <source>
        <strain evidence="14">CIWsx2</strain>
    </source>
</reference>
<evidence type="ECO:0000256" key="5">
    <source>
        <dbReference type="ARBA" id="ARBA00022701"/>
    </source>
</evidence>
<dbReference type="PROSITE" id="PS50294">
    <property type="entry name" value="WD_REPEATS_REGION"/>
    <property type="match status" value="6"/>
</dbReference>
<evidence type="ECO:0000256" key="8">
    <source>
        <dbReference type="ARBA" id="ARBA00023054"/>
    </source>
</evidence>
<feature type="coiled-coil region" evidence="11">
    <location>
        <begin position="56"/>
        <end position="83"/>
    </location>
</feature>
<dbReference type="InterPro" id="IPR017252">
    <property type="entry name" value="Dynein_regulator_LIS1"/>
</dbReference>
<dbReference type="AlphaFoldDB" id="I0E0N1"/>
<evidence type="ECO:0000259" key="13">
    <source>
        <dbReference type="Pfam" id="PF24951"/>
    </source>
</evidence>
<dbReference type="InterPro" id="IPR037190">
    <property type="entry name" value="LIS1_N"/>
</dbReference>
<comment type="similarity">
    <text evidence="11">Belongs to the WD repeat LIS1/nudF family.</text>
</comment>
<dbReference type="GO" id="GO:0051301">
    <property type="term" value="P:cell division"/>
    <property type="evidence" value="ECO:0007669"/>
    <property type="project" value="UniProtKB-KW"/>
</dbReference>
<keyword evidence="1 11" id="KW-0813">Transport</keyword>
<dbReference type="Pfam" id="PF00400">
    <property type="entry name" value="WD40"/>
    <property type="match status" value="7"/>
</dbReference>
<dbReference type="Gene3D" id="1.20.960.30">
    <property type="match status" value="1"/>
</dbReference>
<evidence type="ECO:0000256" key="11">
    <source>
        <dbReference type="HAMAP-Rule" id="MF_03141"/>
    </source>
</evidence>
<dbReference type="PROSITE" id="PS50082">
    <property type="entry name" value="WD_REPEATS_2"/>
    <property type="match status" value="7"/>
</dbReference>
<dbReference type="GO" id="GO:0006909">
    <property type="term" value="P:phagocytosis"/>
    <property type="evidence" value="ECO:0007669"/>
    <property type="project" value="UniProtKB-ARBA"/>
</dbReference>
<feature type="repeat" description="WD" evidence="12">
    <location>
        <begin position="232"/>
        <end position="273"/>
    </location>
</feature>
<accession>I0E0N1</accession>
<keyword evidence="9 11" id="KW-0206">Cytoskeleton</keyword>
<gene>
    <name evidence="14" type="primary">lis1</name>
</gene>
<comment type="domain">
    <text evidence="11">Dimerization mediated by the LisH domain may be required to activate dynein.</text>
</comment>
<keyword evidence="2 11" id="KW-0963">Cytoplasm</keyword>
<dbReference type="GO" id="GO:0051012">
    <property type="term" value="P:microtubule sliding"/>
    <property type="evidence" value="ECO:0007669"/>
    <property type="project" value="UniProtKB-UniRule"/>
</dbReference>
<organism evidence="14">
    <name type="scientific">Schmidtea mediterranea</name>
    <name type="common">Freshwater planarian flatworm</name>
    <dbReference type="NCBI Taxonomy" id="79327"/>
    <lineage>
        <taxon>Eukaryota</taxon>
        <taxon>Metazoa</taxon>
        <taxon>Spiralia</taxon>
        <taxon>Lophotrochozoa</taxon>
        <taxon>Platyhelminthes</taxon>
        <taxon>Rhabditophora</taxon>
        <taxon>Seriata</taxon>
        <taxon>Tricladida</taxon>
        <taxon>Continenticola</taxon>
        <taxon>Geoplanoidea</taxon>
        <taxon>Dugesiidae</taxon>
        <taxon>Schmidtea</taxon>
    </lineage>
</organism>
<evidence type="ECO:0000313" key="14">
    <source>
        <dbReference type="EMBL" id="AFH96442.1"/>
    </source>
</evidence>
<dbReference type="PROSITE" id="PS50896">
    <property type="entry name" value="LISH"/>
    <property type="match status" value="1"/>
</dbReference>
<dbReference type="PIRSF" id="PIRSF037647">
    <property type="entry name" value="Dynein_regulator_Lis1"/>
    <property type="match status" value="1"/>
</dbReference>
<evidence type="ECO:0000256" key="4">
    <source>
        <dbReference type="ARBA" id="ARBA00022618"/>
    </source>
</evidence>
<keyword evidence="10 11" id="KW-0131">Cell cycle</keyword>
<feature type="repeat" description="WD" evidence="12">
    <location>
        <begin position="106"/>
        <end position="147"/>
    </location>
</feature>
<dbReference type="GO" id="GO:0007154">
    <property type="term" value="P:cell communication"/>
    <property type="evidence" value="ECO:0007669"/>
    <property type="project" value="UniProtKB-ARBA"/>
</dbReference>
<feature type="repeat" description="WD" evidence="12">
    <location>
        <begin position="391"/>
        <end position="425"/>
    </location>
</feature>
<keyword evidence="7 11" id="KW-0498">Mitosis</keyword>
<feature type="repeat" description="WD" evidence="12">
    <location>
        <begin position="190"/>
        <end position="231"/>
    </location>
</feature>
<dbReference type="HAMAP" id="MF_03141">
    <property type="entry name" value="lis1"/>
    <property type="match status" value="1"/>
</dbReference>
<reference evidence="14" key="2">
    <citation type="journal article" date="2012" name="Dev. Dyn.">
        <title>A Lissencephaly-1 homologue is essential for mitotic progression in the planarian Schmidtea mediterranea.</title>
        <authorList>
            <person name="Cowles M.W."/>
            <person name="Hubert A."/>
            <person name="Zayas R.M."/>
        </authorList>
    </citation>
    <scope>NUCLEOTIDE SEQUENCE</scope>
    <source>
        <strain evidence="14">CIWsx2</strain>
    </source>
</reference>
<dbReference type="CDD" id="cd00200">
    <property type="entry name" value="WD40"/>
    <property type="match status" value="1"/>
</dbReference>
<dbReference type="FunFam" id="2.130.10.10:FF:000342">
    <property type="entry name" value="Nuclear distribution protein PAC1"/>
    <property type="match status" value="1"/>
</dbReference>
<feature type="repeat" description="WD" evidence="12">
    <location>
        <begin position="349"/>
        <end position="390"/>
    </location>
</feature>
<keyword evidence="5 11" id="KW-0493">Microtubule</keyword>
<dbReference type="InterPro" id="IPR020472">
    <property type="entry name" value="WD40_PAC1"/>
</dbReference>
<dbReference type="SMART" id="SM00320">
    <property type="entry name" value="WD40"/>
    <property type="match status" value="7"/>
</dbReference>
<name>I0E0N1_SCHMD</name>
<keyword evidence="6" id="KW-0677">Repeat</keyword>
<dbReference type="InterPro" id="IPR006594">
    <property type="entry name" value="LisH"/>
</dbReference>
<evidence type="ECO:0000256" key="9">
    <source>
        <dbReference type="ARBA" id="ARBA00023212"/>
    </source>
</evidence>
<dbReference type="PANTHER" id="PTHR19848">
    <property type="entry name" value="WD40 REPEAT PROTEIN"/>
    <property type="match status" value="1"/>
</dbReference>
<evidence type="ECO:0000256" key="2">
    <source>
        <dbReference type="ARBA" id="ARBA00022490"/>
    </source>
</evidence>
<dbReference type="InterPro" id="IPR015943">
    <property type="entry name" value="WD40/YVTN_repeat-like_dom_sf"/>
</dbReference>
<dbReference type="SUPFAM" id="SSF50978">
    <property type="entry name" value="WD40 repeat-like"/>
    <property type="match status" value="1"/>
</dbReference>
<dbReference type="PANTHER" id="PTHR19848:SF8">
    <property type="entry name" value="F-BOX AND WD REPEAT DOMAIN CONTAINING 7"/>
    <property type="match status" value="1"/>
</dbReference>
<proteinExistence type="evidence at transcript level"/>
<comment type="function">
    <text evidence="11">Positively regulates the activity of the minus-end directed microtubule motor protein dynein. May enhance dynein-mediated microtubule sliding by targeting dynein to the microtubule plus end. Required for several dynein- and microtubule-dependent processes.</text>
</comment>
<feature type="repeat" description="WD" evidence="12">
    <location>
        <begin position="148"/>
        <end position="189"/>
    </location>
</feature>
<dbReference type="InterPro" id="IPR036322">
    <property type="entry name" value="WD40_repeat_dom_sf"/>
</dbReference>
<protein>
    <recommendedName>
        <fullName evidence="11">Lissencephaly-1 homolog</fullName>
    </recommendedName>
</protein>
<dbReference type="SUPFAM" id="SSF109925">
    <property type="entry name" value="Lissencephaly-1 protein (Lis-1, PAF-AH alpha) N-terminal domain"/>
    <property type="match status" value="1"/>
</dbReference>
<dbReference type="GO" id="GO:0005813">
    <property type="term" value="C:centrosome"/>
    <property type="evidence" value="ECO:0007669"/>
    <property type="project" value="UniProtKB-SubCell"/>
</dbReference>
<keyword evidence="4 11" id="KW-0132">Cell division</keyword>
<dbReference type="InterPro" id="IPR019775">
    <property type="entry name" value="WD40_repeat_CS"/>
</dbReference>
<dbReference type="Gene3D" id="2.130.10.10">
    <property type="entry name" value="YVTN repeat-like/Quinoprotein amine dehydrogenase"/>
    <property type="match status" value="1"/>
</dbReference>
<keyword evidence="3 12" id="KW-0853">WD repeat</keyword>
<dbReference type="FunFam" id="1.20.960.30:FF:000002">
    <property type="entry name" value="Platelet-activating factor acetylhydrolase ib"/>
    <property type="match status" value="1"/>
</dbReference>
<dbReference type="Pfam" id="PF24951">
    <property type="entry name" value="LisH_PAC1"/>
    <property type="match status" value="1"/>
</dbReference>
<dbReference type="PROSITE" id="PS00678">
    <property type="entry name" value="WD_REPEATS_1"/>
    <property type="match status" value="4"/>
</dbReference>
<dbReference type="PRINTS" id="PR00320">
    <property type="entry name" value="GPROTEINBRPT"/>
</dbReference>
<evidence type="ECO:0000256" key="12">
    <source>
        <dbReference type="PROSITE-ProRule" id="PRU00221"/>
    </source>
</evidence>
<evidence type="ECO:0000256" key="10">
    <source>
        <dbReference type="ARBA" id="ARBA00023306"/>
    </source>
</evidence>
<dbReference type="GO" id="GO:0023052">
    <property type="term" value="P:signaling"/>
    <property type="evidence" value="ECO:0007669"/>
    <property type="project" value="UniProtKB-ARBA"/>
</dbReference>
<evidence type="ECO:0000256" key="3">
    <source>
        <dbReference type="ARBA" id="ARBA00022574"/>
    </source>
</evidence>
<dbReference type="GO" id="GO:0000132">
    <property type="term" value="P:establishment of mitotic spindle orientation"/>
    <property type="evidence" value="ECO:0007669"/>
    <property type="project" value="UniProtKB-UniRule"/>
</dbReference>
<dbReference type="GO" id="GO:0005875">
    <property type="term" value="C:microtubule associated complex"/>
    <property type="evidence" value="ECO:0007669"/>
    <property type="project" value="UniProtKB-UniRule"/>
</dbReference>
<evidence type="ECO:0000256" key="7">
    <source>
        <dbReference type="ARBA" id="ARBA00022776"/>
    </source>
</evidence>
<dbReference type="EMBL" id="JQ650355">
    <property type="protein sequence ID" value="AFH96442.1"/>
    <property type="molecule type" value="mRNA"/>
</dbReference>
<evidence type="ECO:0000256" key="6">
    <source>
        <dbReference type="ARBA" id="ARBA00022737"/>
    </source>
</evidence>
<dbReference type="SMART" id="SM00667">
    <property type="entry name" value="LisH"/>
    <property type="match status" value="1"/>
</dbReference>
<dbReference type="GO" id="GO:0005874">
    <property type="term" value="C:microtubule"/>
    <property type="evidence" value="ECO:0007669"/>
    <property type="project" value="UniProtKB-KW"/>
</dbReference>
<feature type="repeat" description="WD" evidence="12">
    <location>
        <begin position="325"/>
        <end position="348"/>
    </location>
</feature>
<feature type="domain" description="PAC1-like LisH-like dimerisation" evidence="13">
    <location>
        <begin position="5"/>
        <end position="38"/>
    </location>
</feature>
<dbReference type="InterPro" id="IPR056795">
    <property type="entry name" value="PAC1-like_LisH-like_dom"/>
</dbReference>
<comment type="subcellular location">
    <subcellularLocation>
        <location evidence="11">Cytoplasm</location>
        <location evidence="11">Cytoskeleton</location>
    </subcellularLocation>
    <subcellularLocation>
        <location evidence="11">Cytoplasm</location>
        <location evidence="11">Cytoskeleton</location>
        <location evidence="11">Microtubule organizing center</location>
        <location evidence="11">Centrosome</location>
    </subcellularLocation>
    <text evidence="11">Localizes to the plus end of microtubules and to the centrosome.</text>
</comment>
<dbReference type="GO" id="GO:0005737">
    <property type="term" value="C:cytoplasm"/>
    <property type="evidence" value="ECO:0007669"/>
    <property type="project" value="UniProtKB-UniRule"/>
</dbReference>
<sequence length="425" mass="48535">MVLSERQIEELNKSIAEYLIDNGYKETYAIFKGEAKILGEIDKKFSGLLEKKWTSVIRLQKKVNDLESQLQETKKETHDVISNATFKGRKSSSVDWLPRIPARHVLKGHRASITCVRFHPLYNVFVSGSEDATIKIWDYESGDYERTLRGHTNHVQDLAFDPSGKLLASCSADMQIKLWDFVEFTCVKTLSGHDHNVSGVSFMPSGDHLLSASRDKTIKLWEVSTGYCVQTFEGHSDWVRVVKPNFDGSLIASCSNDNSVRVWSMANKECKFDFREHEHVVQCIVWGGQKIHMETNQALLDDKQMTSNGDSSNKLDGYKMSGCHLLASGSRDRTIRLWDTNTGVCLFNLIGHNNWVQELVFHPQGKFLLSASDDKTIRIWDLKNRRCQKTLEAHDHFVTTIDFHRNSPYVVTGSVDQIVKVWECR</sequence>
<keyword evidence="8 11" id="KW-0175">Coiled coil</keyword>
<evidence type="ECO:0000256" key="1">
    <source>
        <dbReference type="ARBA" id="ARBA00022448"/>
    </source>
</evidence>
<dbReference type="InterPro" id="IPR001680">
    <property type="entry name" value="WD40_rpt"/>
</dbReference>